<evidence type="ECO:0000313" key="1">
    <source>
        <dbReference type="EMBL" id="KAK1934860.1"/>
    </source>
</evidence>
<name>A0AAD9GAK7_BABDI</name>
<organism evidence="1 2">
    <name type="scientific">Babesia divergens</name>
    <dbReference type="NCBI Taxonomy" id="32595"/>
    <lineage>
        <taxon>Eukaryota</taxon>
        <taxon>Sar</taxon>
        <taxon>Alveolata</taxon>
        <taxon>Apicomplexa</taxon>
        <taxon>Aconoidasida</taxon>
        <taxon>Piroplasmida</taxon>
        <taxon>Babesiidae</taxon>
        <taxon>Babesia</taxon>
    </lineage>
</organism>
<protein>
    <submittedName>
        <fullName evidence="1">Uncharacterized protein</fullName>
    </submittedName>
</protein>
<proteinExistence type="predicted"/>
<dbReference type="AlphaFoldDB" id="A0AAD9GAK7"/>
<dbReference type="EMBL" id="JAHBMH010000062">
    <property type="protein sequence ID" value="KAK1934860.1"/>
    <property type="molecule type" value="Genomic_DNA"/>
</dbReference>
<evidence type="ECO:0000313" key="2">
    <source>
        <dbReference type="Proteomes" id="UP001195914"/>
    </source>
</evidence>
<gene>
    <name evidence="1" type="ORF">X943_002421</name>
</gene>
<sequence length="75" mass="8523">MNPSRGKLVALLRKFFRSNRPSATVPISKNPKRPCHLAPRLTRTYDINTIKPELYNKSVSVCLIMPFNNTSPLIV</sequence>
<keyword evidence="2" id="KW-1185">Reference proteome</keyword>
<accession>A0AAD9GAK7</accession>
<reference evidence="1" key="1">
    <citation type="journal article" date="2014" name="Nucleic Acids Res.">
        <title>The evolutionary dynamics of variant antigen genes in Babesia reveal a history of genomic innovation underlying host-parasite interaction.</title>
        <authorList>
            <person name="Jackson A.P."/>
            <person name="Otto T.D."/>
            <person name="Darby A."/>
            <person name="Ramaprasad A."/>
            <person name="Xia D."/>
            <person name="Echaide I.E."/>
            <person name="Farber M."/>
            <person name="Gahlot S."/>
            <person name="Gamble J."/>
            <person name="Gupta D."/>
            <person name="Gupta Y."/>
            <person name="Jackson L."/>
            <person name="Malandrin L."/>
            <person name="Malas T.B."/>
            <person name="Moussa E."/>
            <person name="Nair M."/>
            <person name="Reid A.J."/>
            <person name="Sanders M."/>
            <person name="Sharma J."/>
            <person name="Tracey A."/>
            <person name="Quail M.A."/>
            <person name="Weir W."/>
            <person name="Wastling J.M."/>
            <person name="Hall N."/>
            <person name="Willadsen P."/>
            <person name="Lingelbach K."/>
            <person name="Shiels B."/>
            <person name="Tait A."/>
            <person name="Berriman M."/>
            <person name="Allred D.R."/>
            <person name="Pain A."/>
        </authorList>
    </citation>
    <scope>NUCLEOTIDE SEQUENCE</scope>
    <source>
        <strain evidence="1">1802A</strain>
    </source>
</reference>
<dbReference type="Proteomes" id="UP001195914">
    <property type="component" value="Unassembled WGS sequence"/>
</dbReference>
<reference evidence="1" key="2">
    <citation type="submission" date="2021-05" db="EMBL/GenBank/DDBJ databases">
        <authorList>
            <person name="Pain A."/>
        </authorList>
    </citation>
    <scope>NUCLEOTIDE SEQUENCE</scope>
    <source>
        <strain evidence="1">1802A</strain>
    </source>
</reference>
<comment type="caution">
    <text evidence="1">The sequence shown here is derived from an EMBL/GenBank/DDBJ whole genome shotgun (WGS) entry which is preliminary data.</text>
</comment>